<organism evidence="7 8">
    <name type="scientific">Phytophthora lilii</name>
    <dbReference type="NCBI Taxonomy" id="2077276"/>
    <lineage>
        <taxon>Eukaryota</taxon>
        <taxon>Sar</taxon>
        <taxon>Stramenopiles</taxon>
        <taxon>Oomycota</taxon>
        <taxon>Peronosporomycetes</taxon>
        <taxon>Peronosporales</taxon>
        <taxon>Peronosporaceae</taxon>
        <taxon>Phytophthora</taxon>
    </lineage>
</organism>
<feature type="region of interest" description="Disordered" evidence="6">
    <location>
        <begin position="62"/>
        <end position="84"/>
    </location>
</feature>
<dbReference type="Proteomes" id="UP001165083">
    <property type="component" value="Unassembled WGS sequence"/>
</dbReference>
<evidence type="ECO:0000256" key="6">
    <source>
        <dbReference type="SAM" id="MobiDB-lite"/>
    </source>
</evidence>
<comment type="similarity">
    <text evidence="2 5">Belongs to the RxLR effector family.</text>
</comment>
<comment type="function">
    <text evidence="5">Effector that suppresses plant defense responses during pathogen infection.</text>
</comment>
<dbReference type="OrthoDB" id="10617103at2759"/>
<reference evidence="7" key="1">
    <citation type="submission" date="2023-04" db="EMBL/GenBank/DDBJ databases">
        <title>Phytophthora lilii NBRC 32176.</title>
        <authorList>
            <person name="Ichikawa N."/>
            <person name="Sato H."/>
            <person name="Tonouchi N."/>
        </authorList>
    </citation>
    <scope>NUCLEOTIDE SEQUENCE</scope>
    <source>
        <strain evidence="7">NBRC 32176</strain>
    </source>
</reference>
<evidence type="ECO:0000256" key="3">
    <source>
        <dbReference type="ARBA" id="ARBA00022525"/>
    </source>
</evidence>
<evidence type="ECO:0000256" key="4">
    <source>
        <dbReference type="ARBA" id="ARBA00022729"/>
    </source>
</evidence>
<evidence type="ECO:0000256" key="2">
    <source>
        <dbReference type="ARBA" id="ARBA00010400"/>
    </source>
</evidence>
<dbReference type="InterPro" id="IPR031825">
    <property type="entry name" value="RXLR"/>
</dbReference>
<feature type="compositionally biased region" description="Acidic residues" evidence="6">
    <location>
        <begin position="64"/>
        <end position="84"/>
    </location>
</feature>
<proteinExistence type="inferred from homology"/>
<comment type="subcellular location">
    <subcellularLocation>
        <location evidence="1 5">Secreted</location>
    </subcellularLocation>
</comment>
<feature type="signal peptide" evidence="5">
    <location>
        <begin position="1"/>
        <end position="23"/>
    </location>
</feature>
<sequence length="149" mass="16512">MRLTYFALAAVAAVSASCNTVLAVTITDQAQLPSTPPSDLVERVSAHDDGYYHRTLRGGKTVIADEENDDDNGGEVDSVDEEESGGTALAEKFAEWHAGGKTADDIYRSYNLASKELKAHNTGKIKLRQSRKYNEWLDYVSWLKRHGYE</sequence>
<dbReference type="AlphaFoldDB" id="A0A9W6YHT5"/>
<feature type="chain" id="PRO_5040996109" description="RxLR effector protein" evidence="5">
    <location>
        <begin position="24"/>
        <end position="149"/>
    </location>
</feature>
<evidence type="ECO:0000256" key="1">
    <source>
        <dbReference type="ARBA" id="ARBA00004613"/>
    </source>
</evidence>
<name>A0A9W6YHT5_9STRA</name>
<keyword evidence="4 5" id="KW-0732">Signal</keyword>
<protein>
    <recommendedName>
        <fullName evidence="5">RxLR effector protein</fullName>
    </recommendedName>
</protein>
<keyword evidence="3 5" id="KW-0964">Secreted</keyword>
<comment type="domain">
    <text evidence="5">The RxLR-dEER motif acts to carry the protein into the host cell cytoplasm through binding to cell surface phosphatidylinositol-3-phosphate.</text>
</comment>
<evidence type="ECO:0000313" key="8">
    <source>
        <dbReference type="Proteomes" id="UP001165083"/>
    </source>
</evidence>
<dbReference type="PROSITE" id="PS51257">
    <property type="entry name" value="PROKAR_LIPOPROTEIN"/>
    <property type="match status" value="1"/>
</dbReference>
<evidence type="ECO:0000256" key="5">
    <source>
        <dbReference type="RuleBase" id="RU367124"/>
    </source>
</evidence>
<comment type="caution">
    <text evidence="7">The sequence shown here is derived from an EMBL/GenBank/DDBJ whole genome shotgun (WGS) entry which is preliminary data.</text>
</comment>
<gene>
    <name evidence="7" type="ORF">Plil01_001740500</name>
</gene>
<accession>A0A9W6YHT5</accession>
<keyword evidence="8" id="KW-1185">Reference proteome</keyword>
<dbReference type="EMBL" id="BSXW01012425">
    <property type="protein sequence ID" value="GMF64623.1"/>
    <property type="molecule type" value="Genomic_DNA"/>
</dbReference>
<evidence type="ECO:0000313" key="7">
    <source>
        <dbReference type="EMBL" id="GMF64623.1"/>
    </source>
</evidence>
<dbReference type="Pfam" id="PF16810">
    <property type="entry name" value="RXLR"/>
    <property type="match status" value="1"/>
</dbReference>